<dbReference type="Gene3D" id="3.40.50.300">
    <property type="entry name" value="P-loop containing nucleotide triphosphate hydrolases"/>
    <property type="match status" value="1"/>
</dbReference>
<dbReference type="InterPro" id="IPR000330">
    <property type="entry name" value="SNF2_N"/>
</dbReference>
<dbReference type="Proteomes" id="UP001205740">
    <property type="component" value="Unassembled WGS sequence"/>
</dbReference>
<dbReference type="Gene3D" id="3.40.50.10810">
    <property type="entry name" value="Tandem AAA-ATPase domain"/>
    <property type="match status" value="1"/>
</dbReference>
<dbReference type="PANTHER" id="PTHR10799">
    <property type="entry name" value="SNF2/RAD54 HELICASE FAMILY"/>
    <property type="match status" value="1"/>
</dbReference>
<reference evidence="4 5" key="1">
    <citation type="submission" date="2022-06" db="EMBL/GenBank/DDBJ databases">
        <title>Genomic Encyclopedia of Archaeal and Bacterial Type Strains, Phase II (KMG-II): from individual species to whole genera.</title>
        <authorList>
            <person name="Goeker M."/>
        </authorList>
    </citation>
    <scope>NUCLEOTIDE SEQUENCE [LARGE SCALE GENOMIC DNA]</scope>
    <source>
        <strain evidence="4 5">DSM 45037</strain>
    </source>
</reference>
<evidence type="ECO:0000256" key="1">
    <source>
        <dbReference type="ARBA" id="ARBA00022801"/>
    </source>
</evidence>
<keyword evidence="1" id="KW-0378">Hydrolase</keyword>
<organism evidence="4 5">
    <name type="scientific">Williamsia serinedens</name>
    <dbReference type="NCBI Taxonomy" id="391736"/>
    <lineage>
        <taxon>Bacteria</taxon>
        <taxon>Bacillati</taxon>
        <taxon>Actinomycetota</taxon>
        <taxon>Actinomycetes</taxon>
        <taxon>Mycobacteriales</taxon>
        <taxon>Nocardiaceae</taxon>
        <taxon>Williamsia</taxon>
    </lineage>
</organism>
<feature type="domain" description="Helicase C-terminal" evidence="3">
    <location>
        <begin position="862"/>
        <end position="1029"/>
    </location>
</feature>
<keyword evidence="4" id="KW-0547">Nucleotide-binding</keyword>
<dbReference type="InterPro" id="IPR014001">
    <property type="entry name" value="Helicase_ATP-bd"/>
</dbReference>
<protein>
    <submittedName>
        <fullName evidence="4">Superfamily II DNA or RNA helicase, SNF2 family</fullName>
    </submittedName>
</protein>
<accession>A0ABT1H4Q0</accession>
<dbReference type="PROSITE" id="PS51192">
    <property type="entry name" value="HELICASE_ATP_BIND_1"/>
    <property type="match status" value="1"/>
</dbReference>
<dbReference type="SMART" id="SM00487">
    <property type="entry name" value="DEXDc"/>
    <property type="match status" value="1"/>
</dbReference>
<dbReference type="InterPro" id="IPR001650">
    <property type="entry name" value="Helicase_C-like"/>
</dbReference>
<name>A0ABT1H4Q0_9NOCA</name>
<dbReference type="InterPro" id="IPR049730">
    <property type="entry name" value="SNF2/RAD54-like_C"/>
</dbReference>
<dbReference type="EMBL" id="JAMTCG010000003">
    <property type="protein sequence ID" value="MCP2160822.1"/>
    <property type="molecule type" value="Genomic_DNA"/>
</dbReference>
<evidence type="ECO:0000259" key="2">
    <source>
        <dbReference type="PROSITE" id="PS51192"/>
    </source>
</evidence>
<dbReference type="SMART" id="SM00490">
    <property type="entry name" value="HELICc"/>
    <property type="match status" value="1"/>
</dbReference>
<dbReference type="InterPro" id="IPR027417">
    <property type="entry name" value="P-loop_NTPase"/>
</dbReference>
<dbReference type="CDD" id="cd18793">
    <property type="entry name" value="SF2_C_SNF"/>
    <property type="match status" value="1"/>
</dbReference>
<dbReference type="PROSITE" id="PS51194">
    <property type="entry name" value="HELICASE_CTER"/>
    <property type="match status" value="1"/>
</dbReference>
<evidence type="ECO:0000313" key="4">
    <source>
        <dbReference type="EMBL" id="MCP2160822.1"/>
    </source>
</evidence>
<gene>
    <name evidence="4" type="ORF">LX12_002009</name>
</gene>
<dbReference type="InterPro" id="IPR038718">
    <property type="entry name" value="SNF2-like_sf"/>
</dbReference>
<keyword evidence="4" id="KW-0347">Helicase</keyword>
<dbReference type="Pfam" id="PF00271">
    <property type="entry name" value="Helicase_C"/>
    <property type="match status" value="1"/>
</dbReference>
<evidence type="ECO:0000259" key="3">
    <source>
        <dbReference type="PROSITE" id="PS51194"/>
    </source>
</evidence>
<dbReference type="Pfam" id="PF00176">
    <property type="entry name" value="SNF2-rel_dom"/>
    <property type="match status" value="1"/>
</dbReference>
<comment type="caution">
    <text evidence="4">The sequence shown here is derived from an EMBL/GenBank/DDBJ whole genome shotgun (WGS) entry which is preliminary data.</text>
</comment>
<proteinExistence type="predicted"/>
<evidence type="ECO:0000313" key="5">
    <source>
        <dbReference type="Proteomes" id="UP001205740"/>
    </source>
</evidence>
<dbReference type="SUPFAM" id="SSF52540">
    <property type="entry name" value="P-loop containing nucleoside triphosphate hydrolases"/>
    <property type="match status" value="2"/>
</dbReference>
<feature type="domain" description="Helicase ATP-binding" evidence="2">
    <location>
        <begin position="582"/>
        <end position="741"/>
    </location>
</feature>
<dbReference type="GO" id="GO:0004386">
    <property type="term" value="F:helicase activity"/>
    <property type="evidence" value="ECO:0007669"/>
    <property type="project" value="UniProtKB-KW"/>
</dbReference>
<keyword evidence="4" id="KW-0067">ATP-binding</keyword>
<sequence>MDNIERARGVTAVLSGPSSTVVGMFPEIIEPAAQHDWRRRLTHQDAPAYRPVTLVVDAVQDATGLCDLALRITVPSEFGLRGRREIDWDEVWSVGGPHDLWSMDVDPIDPAHLAAVRALAAVMASGRGGRRSSTASLNDASAPVWEFLRRAVDAGVGLEPERALGVHGVEVVEPIEPGLQVVADHDGGVTVAPAATLRVPHRGASSTLTFGAPPHGVAVIGVTTLYLAGFASAHPLVLDLISGPPLRIPRRDLDEFTASFLPAIHARVHVRIDDDVHEGQVISPPTPALVVHVAADGTARIDWTVRYRVDDTWREFDPRHEIDQDPLRDIAAELTMWDGIRDALERTVALSARWWDQAIRHEQQGIRASGTWMERLDPLPRAVAQAPTSVLSRVYTLAPVEAAVLIGEVLPELRARGDIVVEVHGDVGRLRPARRPAAVTFGLGEDDTRTDWLDLTIDVDIDGERVSLAEVMAELARGATHMLLPSGVFFRLDTPELRRLSALLAEARALGELTDGRVRRDSMNATLWDEVLGLGVVEAQLAEWQERTAGLAAASPPVPVAVPSTIHAELRDYQRRGLDWLTFLWENGIGGILADDMGLGKTLQTLAFIAHVDYTAPFLVVAPTSVVGNWLSEAGRFVPDLPAVGITETEKKSGRSVIESVSGARIVVTSYALFRLQFEQLSRIGWAGAVFDEAQFVKNPASKTHLLARRLDAPFTLAITGTPMENNLSELWALLSLTVPGLFPSSDTFTQYFRRPIETRGDLTRLSVLQRRIKPVVLRRTKAEVATDLPPKQEQTIALALHPEHERIYRTRLNRERQRLLGLLDDFERNRIAILTSLTMLRQLSLHAGLVDDAHAEVASAKVDHLARVVPELIAGGHSALVFSQFTGFLRIIRDRLAAEGVRIRYIDGSMSAHARASEVEQFRSGGPSVFLISLKAGGFGMNLTEADYCFVCDPWWNPAAEAQAVDRAHRIGQTRPVTVFRLVSADTVEEKVVALQERKRALFDAVIGDGDVFGSTITGDDIAQMLGG</sequence>
<keyword evidence="5" id="KW-1185">Reference proteome</keyword>